<keyword evidence="2" id="KW-1185">Reference proteome</keyword>
<reference evidence="1 2" key="1">
    <citation type="submission" date="2014-04" db="EMBL/GenBank/DDBJ databases">
        <authorList>
            <consortium name="DOE Joint Genome Institute"/>
            <person name="Kuo A."/>
            <person name="Tarkka M."/>
            <person name="Buscot F."/>
            <person name="Kohler A."/>
            <person name="Nagy L.G."/>
            <person name="Floudas D."/>
            <person name="Copeland A."/>
            <person name="Barry K.W."/>
            <person name="Cichocki N."/>
            <person name="Veneault-Fourrey C."/>
            <person name="LaButti K."/>
            <person name="Lindquist E.A."/>
            <person name="Lipzen A."/>
            <person name="Lundell T."/>
            <person name="Morin E."/>
            <person name="Murat C."/>
            <person name="Sun H."/>
            <person name="Tunlid A."/>
            <person name="Henrissat B."/>
            <person name="Grigoriev I.V."/>
            <person name="Hibbett D.S."/>
            <person name="Martin F."/>
            <person name="Nordberg H.P."/>
            <person name="Cantor M.N."/>
            <person name="Hua S.X."/>
        </authorList>
    </citation>
    <scope>NUCLEOTIDE SEQUENCE [LARGE SCALE GENOMIC DNA]</scope>
    <source>
        <strain evidence="1 2">F 1598</strain>
    </source>
</reference>
<protein>
    <submittedName>
        <fullName evidence="1">Uncharacterized protein</fullName>
    </submittedName>
</protein>
<organism evidence="1 2">
    <name type="scientific">Piloderma croceum (strain F 1598)</name>
    <dbReference type="NCBI Taxonomy" id="765440"/>
    <lineage>
        <taxon>Eukaryota</taxon>
        <taxon>Fungi</taxon>
        <taxon>Dikarya</taxon>
        <taxon>Basidiomycota</taxon>
        <taxon>Agaricomycotina</taxon>
        <taxon>Agaricomycetes</taxon>
        <taxon>Agaricomycetidae</taxon>
        <taxon>Atheliales</taxon>
        <taxon>Atheliaceae</taxon>
        <taxon>Piloderma</taxon>
    </lineage>
</organism>
<dbReference type="Proteomes" id="UP000054166">
    <property type="component" value="Unassembled WGS sequence"/>
</dbReference>
<gene>
    <name evidence="1" type="ORF">PILCRDRAFT_10585</name>
</gene>
<proteinExistence type="predicted"/>
<evidence type="ECO:0000313" key="1">
    <source>
        <dbReference type="EMBL" id="KIM79162.1"/>
    </source>
</evidence>
<evidence type="ECO:0000313" key="2">
    <source>
        <dbReference type="Proteomes" id="UP000054166"/>
    </source>
</evidence>
<reference evidence="2" key="2">
    <citation type="submission" date="2015-01" db="EMBL/GenBank/DDBJ databases">
        <title>Evolutionary Origins and Diversification of the Mycorrhizal Mutualists.</title>
        <authorList>
            <consortium name="DOE Joint Genome Institute"/>
            <consortium name="Mycorrhizal Genomics Consortium"/>
            <person name="Kohler A."/>
            <person name="Kuo A."/>
            <person name="Nagy L.G."/>
            <person name="Floudas D."/>
            <person name="Copeland A."/>
            <person name="Barry K.W."/>
            <person name="Cichocki N."/>
            <person name="Veneault-Fourrey C."/>
            <person name="LaButti K."/>
            <person name="Lindquist E.A."/>
            <person name="Lipzen A."/>
            <person name="Lundell T."/>
            <person name="Morin E."/>
            <person name="Murat C."/>
            <person name="Riley R."/>
            <person name="Ohm R."/>
            <person name="Sun H."/>
            <person name="Tunlid A."/>
            <person name="Henrissat B."/>
            <person name="Grigoriev I.V."/>
            <person name="Hibbett D.S."/>
            <person name="Martin F."/>
        </authorList>
    </citation>
    <scope>NUCLEOTIDE SEQUENCE [LARGE SCALE GENOMIC DNA]</scope>
    <source>
        <strain evidence="2">F 1598</strain>
    </source>
</reference>
<name>A0A0C3BPF3_PILCF</name>
<sequence>MPVVEIISSPGSMCATQQQLCKAHASETEFGFSDEEQSISFTFAVGFYETLDDLELFCGLSQSDLSEGY</sequence>
<dbReference type="EMBL" id="KN833011">
    <property type="protein sequence ID" value="KIM79162.1"/>
    <property type="molecule type" value="Genomic_DNA"/>
</dbReference>
<dbReference type="HOGENOM" id="CLU_2776817_0_0_1"/>
<dbReference type="InParanoid" id="A0A0C3BPF3"/>
<dbReference type="AlphaFoldDB" id="A0A0C3BPF3"/>
<accession>A0A0C3BPF3</accession>